<keyword evidence="6" id="KW-1185">Reference proteome</keyword>
<dbReference type="EMBL" id="JACHWP010000003">
    <property type="protein sequence ID" value="MBB3023219.1"/>
    <property type="molecule type" value="Genomic_DNA"/>
</dbReference>
<proteinExistence type="predicted"/>
<dbReference type="GO" id="GO:0032259">
    <property type="term" value="P:methylation"/>
    <property type="evidence" value="ECO:0007669"/>
    <property type="project" value="UniProtKB-KW"/>
</dbReference>
<evidence type="ECO:0000259" key="4">
    <source>
        <dbReference type="Pfam" id="PF00588"/>
    </source>
</evidence>
<gene>
    <name evidence="5" type="ORF">FHX50_001504</name>
</gene>
<accession>A0A839QWJ8</accession>
<dbReference type="Proteomes" id="UP000568050">
    <property type="component" value="Unassembled WGS sequence"/>
</dbReference>
<sequence length="244" mass="26369">MSASDPVGPADPAAPAAPAQPAERTAPAAPATSASPGRPAVGVGPHPEPWPTDPRLDPDLLAHGDRRNVPDRFRYWRRDAIVAELDRATRNDLHIAIENVEHDFNIGSIVRTANAMGVAAFHIVGRRRWNRRGAMVTDRYQHEHHHPTPEEFIAWARSAGREIIAIDNVDGAVPLEHTPLPASSVLVFGEEGGGVSPEILRAASAIVGISQFGSTRSINVGHAAAIVMHTWVTQHVDVPRDLHR</sequence>
<dbReference type="InterPro" id="IPR029028">
    <property type="entry name" value="Alpha/beta_knot_MTases"/>
</dbReference>
<keyword evidence="1 5" id="KW-0489">Methyltransferase</keyword>
<keyword evidence="2" id="KW-0808">Transferase</keyword>
<dbReference type="Pfam" id="PF00588">
    <property type="entry name" value="SpoU_methylase"/>
    <property type="match status" value="1"/>
</dbReference>
<dbReference type="InterPro" id="IPR029026">
    <property type="entry name" value="tRNA_m1G_MTases_N"/>
</dbReference>
<evidence type="ECO:0000256" key="3">
    <source>
        <dbReference type="SAM" id="MobiDB-lite"/>
    </source>
</evidence>
<feature type="compositionally biased region" description="Basic and acidic residues" evidence="3">
    <location>
        <begin position="54"/>
        <end position="64"/>
    </location>
</feature>
<evidence type="ECO:0000256" key="2">
    <source>
        <dbReference type="ARBA" id="ARBA00022679"/>
    </source>
</evidence>
<dbReference type="InterPro" id="IPR051259">
    <property type="entry name" value="rRNA_Methyltransferase"/>
</dbReference>
<protein>
    <submittedName>
        <fullName evidence="5">tRNA G18 (Ribose-2'-O)-methylase SpoU</fullName>
    </submittedName>
</protein>
<dbReference type="AlphaFoldDB" id="A0A839QWJ8"/>
<evidence type="ECO:0000256" key="1">
    <source>
        <dbReference type="ARBA" id="ARBA00022603"/>
    </source>
</evidence>
<feature type="domain" description="tRNA/rRNA methyltransferase SpoU type" evidence="4">
    <location>
        <begin position="93"/>
        <end position="229"/>
    </location>
</feature>
<dbReference type="GO" id="GO:0003723">
    <property type="term" value="F:RNA binding"/>
    <property type="evidence" value="ECO:0007669"/>
    <property type="project" value="InterPro"/>
</dbReference>
<evidence type="ECO:0000313" key="5">
    <source>
        <dbReference type="EMBL" id="MBB3023219.1"/>
    </source>
</evidence>
<evidence type="ECO:0000313" key="6">
    <source>
        <dbReference type="Proteomes" id="UP000568050"/>
    </source>
</evidence>
<dbReference type="PANTHER" id="PTHR43191:SF2">
    <property type="entry name" value="RRNA METHYLTRANSFERASE 3, MITOCHONDRIAL"/>
    <property type="match status" value="1"/>
</dbReference>
<organism evidence="5 6">
    <name type="scientific">Helcobacillus massiliensis</name>
    <dbReference type="NCBI Taxonomy" id="521392"/>
    <lineage>
        <taxon>Bacteria</taxon>
        <taxon>Bacillati</taxon>
        <taxon>Actinomycetota</taxon>
        <taxon>Actinomycetes</taxon>
        <taxon>Micrococcales</taxon>
        <taxon>Dermabacteraceae</taxon>
        <taxon>Helcobacillus</taxon>
    </lineage>
</organism>
<dbReference type="Gene3D" id="3.40.1280.10">
    <property type="match status" value="1"/>
</dbReference>
<dbReference type="SUPFAM" id="SSF75217">
    <property type="entry name" value="alpha/beta knot"/>
    <property type="match status" value="1"/>
</dbReference>
<dbReference type="GO" id="GO:0006396">
    <property type="term" value="P:RNA processing"/>
    <property type="evidence" value="ECO:0007669"/>
    <property type="project" value="InterPro"/>
</dbReference>
<dbReference type="InterPro" id="IPR001537">
    <property type="entry name" value="SpoU_MeTrfase"/>
</dbReference>
<dbReference type="RefSeq" id="WP_183376201.1">
    <property type="nucleotide sequence ID" value="NZ_CBCSFZ010000061.1"/>
</dbReference>
<dbReference type="PANTHER" id="PTHR43191">
    <property type="entry name" value="RRNA METHYLTRANSFERASE 3"/>
    <property type="match status" value="1"/>
</dbReference>
<dbReference type="GO" id="GO:0008173">
    <property type="term" value="F:RNA methyltransferase activity"/>
    <property type="evidence" value="ECO:0007669"/>
    <property type="project" value="InterPro"/>
</dbReference>
<comment type="caution">
    <text evidence="5">The sequence shown here is derived from an EMBL/GenBank/DDBJ whole genome shotgun (WGS) entry which is preliminary data.</text>
</comment>
<reference evidence="5 6" key="1">
    <citation type="submission" date="2020-08" db="EMBL/GenBank/DDBJ databases">
        <title>Sequencing the genomes of 1000 actinobacteria strains.</title>
        <authorList>
            <person name="Klenk H.-P."/>
        </authorList>
    </citation>
    <scope>NUCLEOTIDE SEQUENCE [LARGE SCALE GENOMIC DNA]</scope>
    <source>
        <strain evidence="5 6">DSM 23040</strain>
    </source>
</reference>
<feature type="compositionally biased region" description="Low complexity" evidence="3">
    <location>
        <begin position="1"/>
        <end position="40"/>
    </location>
</feature>
<name>A0A839QWJ8_9MICO</name>
<feature type="region of interest" description="Disordered" evidence="3">
    <location>
        <begin position="1"/>
        <end position="64"/>
    </location>
</feature>